<dbReference type="InterPro" id="IPR012336">
    <property type="entry name" value="Thioredoxin-like_fold"/>
</dbReference>
<reference evidence="9 10" key="1">
    <citation type="journal article" date="2021" name="Int. J. Syst. Evol. Microbiol.">
        <title>Salipiger mangrovisoli sp. nov., isolated from mangrove soil and the proposal for the reclassification of Paraphaeobacter pallidus as Salipiger pallidus comb. nov.</title>
        <authorList>
            <person name="Du J."/>
            <person name="Liu Y."/>
            <person name="Pei T."/>
            <person name="Deng M.R."/>
            <person name="Zhu H."/>
        </authorList>
    </citation>
    <scope>NUCLEOTIDE SEQUENCE [LARGE SCALE GENOMIC DNA]</scope>
    <source>
        <strain evidence="9 10">6D45A</strain>
    </source>
</reference>
<organism evidence="9 10">
    <name type="scientific">Salipiger mangrovisoli</name>
    <dbReference type="NCBI Taxonomy" id="2865933"/>
    <lineage>
        <taxon>Bacteria</taxon>
        <taxon>Pseudomonadati</taxon>
        <taxon>Pseudomonadota</taxon>
        <taxon>Alphaproteobacteria</taxon>
        <taxon>Rhodobacterales</taxon>
        <taxon>Roseobacteraceae</taxon>
        <taxon>Salipiger</taxon>
    </lineage>
</organism>
<dbReference type="InterPro" id="IPR013766">
    <property type="entry name" value="Thioredoxin_domain"/>
</dbReference>
<feature type="chain" id="PRO_5046226685" evidence="7">
    <location>
        <begin position="29"/>
        <end position="205"/>
    </location>
</feature>
<evidence type="ECO:0000256" key="5">
    <source>
        <dbReference type="ARBA" id="ARBA00023157"/>
    </source>
</evidence>
<dbReference type="PROSITE" id="PS51352">
    <property type="entry name" value="THIOREDOXIN_2"/>
    <property type="match status" value="1"/>
</dbReference>
<accession>A0ABR9X742</accession>
<name>A0ABR9X742_9RHOB</name>
<comment type="similarity">
    <text evidence="2">Belongs to the thioredoxin family. DsbA subfamily.</text>
</comment>
<keyword evidence="10" id="KW-1185">Reference proteome</keyword>
<dbReference type="InterPro" id="IPR036249">
    <property type="entry name" value="Thioredoxin-like_sf"/>
</dbReference>
<evidence type="ECO:0000256" key="4">
    <source>
        <dbReference type="ARBA" id="ARBA00023002"/>
    </source>
</evidence>
<evidence type="ECO:0000313" key="10">
    <source>
        <dbReference type="Proteomes" id="UP000607796"/>
    </source>
</evidence>
<dbReference type="Gene3D" id="3.40.30.10">
    <property type="entry name" value="Glutaredoxin"/>
    <property type="match status" value="1"/>
</dbReference>
<protein>
    <submittedName>
        <fullName evidence="9">DsbA family protein</fullName>
    </submittedName>
</protein>
<evidence type="ECO:0000256" key="6">
    <source>
        <dbReference type="ARBA" id="ARBA00023284"/>
    </source>
</evidence>
<evidence type="ECO:0000256" key="7">
    <source>
        <dbReference type="SAM" id="SignalP"/>
    </source>
</evidence>
<dbReference type="CDD" id="cd03023">
    <property type="entry name" value="DsbA_Com1_like"/>
    <property type="match status" value="1"/>
</dbReference>
<keyword evidence="5" id="KW-1015">Disulfide bond</keyword>
<comment type="function">
    <text evidence="1">May be required for disulfide bond formation in some proteins.</text>
</comment>
<evidence type="ECO:0000256" key="2">
    <source>
        <dbReference type="ARBA" id="ARBA00005791"/>
    </source>
</evidence>
<dbReference type="PROSITE" id="PS51318">
    <property type="entry name" value="TAT"/>
    <property type="match status" value="1"/>
</dbReference>
<proteinExistence type="inferred from homology"/>
<keyword evidence="3 7" id="KW-0732">Signal</keyword>
<evidence type="ECO:0000256" key="1">
    <source>
        <dbReference type="ARBA" id="ARBA00003565"/>
    </source>
</evidence>
<feature type="signal peptide" evidence="7">
    <location>
        <begin position="1"/>
        <end position="28"/>
    </location>
</feature>
<dbReference type="EMBL" id="JADFFK010000017">
    <property type="protein sequence ID" value="MBE9639247.1"/>
    <property type="molecule type" value="Genomic_DNA"/>
</dbReference>
<comment type="caution">
    <text evidence="9">The sequence shown here is derived from an EMBL/GenBank/DDBJ whole genome shotgun (WGS) entry which is preliminary data.</text>
</comment>
<dbReference type="Pfam" id="PF13462">
    <property type="entry name" value="Thioredoxin_4"/>
    <property type="match status" value="1"/>
</dbReference>
<keyword evidence="6" id="KW-0676">Redox-active center</keyword>
<dbReference type="InterPro" id="IPR006311">
    <property type="entry name" value="TAT_signal"/>
</dbReference>
<sequence>MTITRRNLLTGGAGVALIASSNASLARAQEISVNDVLNDPVGPVEGNPSGDVTIVEYFDYQCPFCKKTHPTVTDIVASDGNLRLVMKDWPIFGAPSVYASQLALGAVELGLHTRAKEALMATEGRFDHAQVDETLRAAAIDVEAVQNAYLENRAKWDGLLDRNSMQAAAMGLNGTPVFIIGRTLYPGALDRAGLEKAVEQARQEG</sequence>
<dbReference type="RefSeq" id="WP_194136532.1">
    <property type="nucleotide sequence ID" value="NZ_JADFFK010000017.1"/>
</dbReference>
<dbReference type="Proteomes" id="UP000607796">
    <property type="component" value="Unassembled WGS sequence"/>
</dbReference>
<dbReference type="SUPFAM" id="SSF52833">
    <property type="entry name" value="Thioredoxin-like"/>
    <property type="match status" value="1"/>
</dbReference>
<gene>
    <name evidence="9" type="ORF">IQ782_20535</name>
</gene>
<feature type="domain" description="Thioredoxin" evidence="8">
    <location>
        <begin position="17"/>
        <end position="203"/>
    </location>
</feature>
<dbReference type="PANTHER" id="PTHR13887:SF14">
    <property type="entry name" value="DISULFIDE BOND FORMATION PROTEIN D"/>
    <property type="match status" value="1"/>
</dbReference>
<dbReference type="PANTHER" id="PTHR13887">
    <property type="entry name" value="GLUTATHIONE S-TRANSFERASE KAPPA"/>
    <property type="match status" value="1"/>
</dbReference>
<keyword evidence="4" id="KW-0560">Oxidoreductase</keyword>
<evidence type="ECO:0000259" key="8">
    <source>
        <dbReference type="PROSITE" id="PS51352"/>
    </source>
</evidence>
<evidence type="ECO:0000256" key="3">
    <source>
        <dbReference type="ARBA" id="ARBA00022729"/>
    </source>
</evidence>
<evidence type="ECO:0000313" key="9">
    <source>
        <dbReference type="EMBL" id="MBE9639247.1"/>
    </source>
</evidence>